<reference evidence="4 5" key="1">
    <citation type="submission" date="2014-06" db="EMBL/GenBank/DDBJ databases">
        <title>Evolutionary Origins and Diversification of the Mycorrhizal Mutualists.</title>
        <authorList>
            <consortium name="DOE Joint Genome Institute"/>
            <consortium name="Mycorrhizal Genomics Consortium"/>
            <person name="Kohler A."/>
            <person name="Kuo A."/>
            <person name="Nagy L.G."/>
            <person name="Floudas D."/>
            <person name="Copeland A."/>
            <person name="Barry K.W."/>
            <person name="Cichocki N."/>
            <person name="Veneault-Fourrey C."/>
            <person name="LaButti K."/>
            <person name="Lindquist E.A."/>
            <person name="Lipzen A."/>
            <person name="Lundell T."/>
            <person name="Morin E."/>
            <person name="Murat C."/>
            <person name="Riley R."/>
            <person name="Ohm R."/>
            <person name="Sun H."/>
            <person name="Tunlid A."/>
            <person name="Henrissat B."/>
            <person name="Grigoriev I.V."/>
            <person name="Hibbett D.S."/>
            <person name="Martin F."/>
        </authorList>
    </citation>
    <scope>NUCLEOTIDE SEQUENCE [LARGE SCALE GENOMIC DNA]</scope>
    <source>
        <strain evidence="4 5">SS14</strain>
    </source>
</reference>
<dbReference type="OrthoDB" id="2113341at2759"/>
<comment type="cofactor">
    <cofactor evidence="2">
        <name>heme b</name>
        <dbReference type="ChEBI" id="CHEBI:60344"/>
    </cofactor>
    <text evidence="2">Binds 1 heme b (iron(II)-protoporphyrin IX) group per subunit.</text>
</comment>
<feature type="binding site" evidence="2">
    <location>
        <position position="49"/>
    </location>
    <ligand>
        <name>Ca(2+)</name>
        <dbReference type="ChEBI" id="CHEBI:29108"/>
        <label>2</label>
    </ligand>
</feature>
<protein>
    <submittedName>
        <fullName evidence="4">Class II peroxidase</fullName>
    </submittedName>
</protein>
<feature type="region of interest" description="Disordered" evidence="3">
    <location>
        <begin position="1"/>
        <end position="22"/>
    </location>
</feature>
<proteinExistence type="predicted"/>
<keyword evidence="4" id="KW-0560">Oxidoreductase</keyword>
<keyword evidence="2" id="KW-0106">Calcium</keyword>
<gene>
    <name evidence="4" type="ORF">M422DRAFT_270807</name>
</gene>
<evidence type="ECO:0000313" key="5">
    <source>
        <dbReference type="Proteomes" id="UP000054279"/>
    </source>
</evidence>
<dbReference type="GO" id="GO:0020037">
    <property type="term" value="F:heme binding"/>
    <property type="evidence" value="ECO:0007669"/>
    <property type="project" value="InterPro"/>
</dbReference>
<comment type="cofactor">
    <cofactor evidence="2">
        <name>Ca(2+)</name>
        <dbReference type="ChEBI" id="CHEBI:29108"/>
    </cofactor>
    <text evidence="2">Binds 2 calcium ions per subunit.</text>
</comment>
<keyword evidence="2" id="KW-0349">Heme</keyword>
<feature type="binding site" evidence="2">
    <location>
        <position position="73"/>
    </location>
    <ligand>
        <name>Ca(2+)</name>
        <dbReference type="ChEBI" id="CHEBI:29108"/>
        <label>2</label>
    </ligand>
</feature>
<dbReference type="PRINTS" id="PR00462">
    <property type="entry name" value="LIGNINASE"/>
</dbReference>
<keyword evidence="2" id="KW-0408">Iron</keyword>
<dbReference type="GO" id="GO:0006979">
    <property type="term" value="P:response to oxidative stress"/>
    <property type="evidence" value="ECO:0007669"/>
    <property type="project" value="InterPro"/>
</dbReference>
<dbReference type="AlphaFoldDB" id="A0A0C9URJ5"/>
<dbReference type="InterPro" id="IPR010255">
    <property type="entry name" value="Haem_peroxidase_sf"/>
</dbReference>
<dbReference type="Proteomes" id="UP000054279">
    <property type="component" value="Unassembled WGS sequence"/>
</dbReference>
<dbReference type="GO" id="GO:0046872">
    <property type="term" value="F:metal ion binding"/>
    <property type="evidence" value="ECO:0007669"/>
    <property type="project" value="UniProtKB-KW"/>
</dbReference>
<dbReference type="InterPro" id="IPR019793">
    <property type="entry name" value="Peroxidases_heam-ligand_BS"/>
</dbReference>
<keyword evidence="5" id="KW-1185">Reference proteome</keyword>
<feature type="region of interest" description="Disordered" evidence="3">
    <location>
        <begin position="92"/>
        <end position="116"/>
    </location>
</feature>
<dbReference type="EMBL" id="KN837319">
    <property type="protein sequence ID" value="KIJ27956.1"/>
    <property type="molecule type" value="Genomic_DNA"/>
</dbReference>
<feature type="compositionally biased region" description="Polar residues" evidence="3">
    <location>
        <begin position="92"/>
        <end position="101"/>
    </location>
</feature>
<evidence type="ECO:0000256" key="1">
    <source>
        <dbReference type="ARBA" id="ARBA00023157"/>
    </source>
</evidence>
<accession>A0A0C9URJ5</accession>
<feature type="binding site" evidence="2">
    <location>
        <position position="68"/>
    </location>
    <ligand>
        <name>Ca(2+)</name>
        <dbReference type="ChEBI" id="CHEBI:29108"/>
        <label>2</label>
    </ligand>
</feature>
<evidence type="ECO:0000313" key="4">
    <source>
        <dbReference type="EMBL" id="KIJ27956.1"/>
    </source>
</evidence>
<dbReference type="SUPFAM" id="SSF48113">
    <property type="entry name" value="Heme-dependent peroxidases"/>
    <property type="match status" value="1"/>
</dbReference>
<feature type="binding site" evidence="2">
    <location>
        <position position="66"/>
    </location>
    <ligand>
        <name>Ca(2+)</name>
        <dbReference type="ChEBI" id="CHEBI:29108"/>
        <label>2</label>
    </ligand>
</feature>
<dbReference type="GO" id="GO:0004601">
    <property type="term" value="F:peroxidase activity"/>
    <property type="evidence" value="ECO:0007669"/>
    <property type="project" value="UniProtKB-KW"/>
</dbReference>
<organism evidence="4 5">
    <name type="scientific">Sphaerobolus stellatus (strain SS14)</name>
    <dbReference type="NCBI Taxonomy" id="990650"/>
    <lineage>
        <taxon>Eukaryota</taxon>
        <taxon>Fungi</taxon>
        <taxon>Dikarya</taxon>
        <taxon>Basidiomycota</taxon>
        <taxon>Agaricomycotina</taxon>
        <taxon>Agaricomycetes</taxon>
        <taxon>Phallomycetidae</taxon>
        <taxon>Geastrales</taxon>
        <taxon>Sphaerobolaceae</taxon>
        <taxon>Sphaerobolus</taxon>
    </lineage>
</organism>
<dbReference type="InterPro" id="IPR001621">
    <property type="entry name" value="Ligninase"/>
</dbReference>
<keyword evidence="1" id="KW-1015">Disulfide bond</keyword>
<keyword evidence="4" id="KW-0575">Peroxidase</keyword>
<evidence type="ECO:0000256" key="3">
    <source>
        <dbReference type="SAM" id="MobiDB-lite"/>
    </source>
</evidence>
<dbReference type="Gene3D" id="1.10.420.10">
    <property type="entry name" value="Peroxidase, domain 2"/>
    <property type="match status" value="1"/>
</dbReference>
<keyword evidence="2" id="KW-0479">Metal-binding</keyword>
<name>A0A0C9URJ5_SPHS4</name>
<dbReference type="PROSITE" id="PS00435">
    <property type="entry name" value="PEROXIDASE_1"/>
    <property type="match status" value="1"/>
</dbReference>
<sequence length="116" mass="11877">MVGGPNATTPPPEGLIPLPSDSPPTIFTRFKDGGGFTPAEVVALLASHSIGCADHVDPGLNAAPFDSTPFAFDTKFYLKVLPKGVELPGFSNNSGEVSSPLLTGETPNAGELTPSI</sequence>
<evidence type="ECO:0000256" key="2">
    <source>
        <dbReference type="PIRSR" id="PIRSR601621-2"/>
    </source>
</evidence>
<feature type="binding site" description="axial binding residue" evidence="2">
    <location>
        <position position="48"/>
    </location>
    <ligand>
        <name>heme b</name>
        <dbReference type="ChEBI" id="CHEBI:60344"/>
    </ligand>
    <ligandPart>
        <name>Fe</name>
        <dbReference type="ChEBI" id="CHEBI:18248"/>
    </ligandPart>
</feature>
<dbReference type="HOGENOM" id="CLU_2098380_0_0_1"/>